<reference evidence="1 2" key="2">
    <citation type="journal article" date="2022" name="Mol. Ecol. Resour.">
        <title>The genomes of chicory, endive, great burdock and yacon provide insights into Asteraceae paleo-polyploidization history and plant inulin production.</title>
        <authorList>
            <person name="Fan W."/>
            <person name="Wang S."/>
            <person name="Wang H."/>
            <person name="Wang A."/>
            <person name="Jiang F."/>
            <person name="Liu H."/>
            <person name="Zhao H."/>
            <person name="Xu D."/>
            <person name="Zhang Y."/>
        </authorList>
    </citation>
    <scope>NUCLEOTIDE SEQUENCE [LARGE SCALE GENOMIC DNA]</scope>
    <source>
        <strain evidence="2">cv. Yunnan</strain>
        <tissue evidence="1">Leaves</tissue>
    </source>
</reference>
<evidence type="ECO:0000313" key="2">
    <source>
        <dbReference type="Proteomes" id="UP001056120"/>
    </source>
</evidence>
<sequence>MNFERKRKLSMVHVVDESSSTTKLTEQTVEQPFTTSSGYVSGEQLEWTRLLTEVLRYLGEGENPTSFTSKRRISQALKENKTLILVSQTSCGKVFGLVQFVHSNSIFSLADFYF</sequence>
<accession>A0ACB9CEV5</accession>
<name>A0ACB9CEV5_9ASTR</name>
<dbReference type="Proteomes" id="UP001056120">
    <property type="component" value="Linkage Group LG21"/>
</dbReference>
<gene>
    <name evidence="1" type="ORF">L1987_63879</name>
</gene>
<organism evidence="1 2">
    <name type="scientific">Smallanthus sonchifolius</name>
    <dbReference type="NCBI Taxonomy" id="185202"/>
    <lineage>
        <taxon>Eukaryota</taxon>
        <taxon>Viridiplantae</taxon>
        <taxon>Streptophyta</taxon>
        <taxon>Embryophyta</taxon>
        <taxon>Tracheophyta</taxon>
        <taxon>Spermatophyta</taxon>
        <taxon>Magnoliopsida</taxon>
        <taxon>eudicotyledons</taxon>
        <taxon>Gunneridae</taxon>
        <taxon>Pentapetalae</taxon>
        <taxon>asterids</taxon>
        <taxon>campanulids</taxon>
        <taxon>Asterales</taxon>
        <taxon>Asteraceae</taxon>
        <taxon>Asteroideae</taxon>
        <taxon>Heliantheae alliance</taxon>
        <taxon>Millerieae</taxon>
        <taxon>Smallanthus</taxon>
    </lineage>
</organism>
<evidence type="ECO:0000313" key="1">
    <source>
        <dbReference type="EMBL" id="KAI3732672.1"/>
    </source>
</evidence>
<reference evidence="2" key="1">
    <citation type="journal article" date="2022" name="Mol. Ecol. Resour.">
        <title>The genomes of chicory, endive, great burdock and yacon provide insights into Asteraceae palaeo-polyploidization history and plant inulin production.</title>
        <authorList>
            <person name="Fan W."/>
            <person name="Wang S."/>
            <person name="Wang H."/>
            <person name="Wang A."/>
            <person name="Jiang F."/>
            <person name="Liu H."/>
            <person name="Zhao H."/>
            <person name="Xu D."/>
            <person name="Zhang Y."/>
        </authorList>
    </citation>
    <scope>NUCLEOTIDE SEQUENCE [LARGE SCALE GENOMIC DNA]</scope>
    <source>
        <strain evidence="2">cv. Yunnan</strain>
    </source>
</reference>
<proteinExistence type="predicted"/>
<protein>
    <submittedName>
        <fullName evidence="1">Uncharacterized protein</fullName>
    </submittedName>
</protein>
<comment type="caution">
    <text evidence="1">The sequence shown here is derived from an EMBL/GenBank/DDBJ whole genome shotgun (WGS) entry which is preliminary data.</text>
</comment>
<keyword evidence="2" id="KW-1185">Reference proteome</keyword>
<dbReference type="EMBL" id="CM042038">
    <property type="protein sequence ID" value="KAI3732672.1"/>
    <property type="molecule type" value="Genomic_DNA"/>
</dbReference>